<feature type="region of interest" description="Disordered" evidence="1">
    <location>
        <begin position="208"/>
        <end position="242"/>
    </location>
</feature>
<feature type="compositionally biased region" description="Basic and acidic residues" evidence="1">
    <location>
        <begin position="232"/>
        <end position="242"/>
    </location>
</feature>
<dbReference type="InterPro" id="IPR028005">
    <property type="entry name" value="AcTrfase_ESCO_Znf_dom"/>
</dbReference>
<feature type="domain" description="N-acetyltransferase ESCO zinc-finger" evidence="2">
    <location>
        <begin position="167"/>
        <end position="206"/>
    </location>
</feature>
<dbReference type="EMBL" id="CP151504">
    <property type="protein sequence ID" value="WZN61618.1"/>
    <property type="molecule type" value="Genomic_DNA"/>
</dbReference>
<dbReference type="GO" id="GO:0007064">
    <property type="term" value="P:mitotic sister chromatid cohesion"/>
    <property type="evidence" value="ECO:0007669"/>
    <property type="project" value="TreeGrafter"/>
</dbReference>
<feature type="region of interest" description="Disordered" evidence="1">
    <location>
        <begin position="37"/>
        <end position="178"/>
    </location>
</feature>
<evidence type="ECO:0000256" key="1">
    <source>
        <dbReference type="SAM" id="MobiDB-lite"/>
    </source>
</evidence>
<organism evidence="3 4">
    <name type="scientific">Chloropicon roscoffensis</name>
    <dbReference type="NCBI Taxonomy" id="1461544"/>
    <lineage>
        <taxon>Eukaryota</taxon>
        <taxon>Viridiplantae</taxon>
        <taxon>Chlorophyta</taxon>
        <taxon>Chloropicophyceae</taxon>
        <taxon>Chloropicales</taxon>
        <taxon>Chloropicaceae</taxon>
        <taxon>Chloropicon</taxon>
    </lineage>
</organism>
<evidence type="ECO:0000313" key="3">
    <source>
        <dbReference type="EMBL" id="WZN61618.1"/>
    </source>
</evidence>
<proteinExistence type="predicted"/>
<sequence>MPKAGGKGGGGAGSSMNLLHFFKPSTGPAVREIAVASVAPRHGQQVPLPRKGADGSGGEEEEGREFEDFATPVKRVRGVDRSRDSAVGGTSASGLDEEAGEEQTPIPGPAPHARCESLTRLGTPAQTYSRRKRQRIGELLESPAQPSRRNPADERAEGAAPSKHLRQSYLDLGQSNFGPTRCPTCGLLYTVGEPTDERTHREFHKKFLSSRRRLQAAEKPRPPSSVAVDANEESRQGEEQAC</sequence>
<dbReference type="Proteomes" id="UP001472866">
    <property type="component" value="Chromosome 04"/>
</dbReference>
<dbReference type="GO" id="GO:0005634">
    <property type="term" value="C:nucleus"/>
    <property type="evidence" value="ECO:0007669"/>
    <property type="project" value="TreeGrafter"/>
</dbReference>
<dbReference type="PANTHER" id="PTHR45884:SF2">
    <property type="entry name" value="N-ACETYLTRANSFERASE ECO"/>
    <property type="match status" value="1"/>
</dbReference>
<accession>A0AAX4P6Q0</accession>
<reference evidence="3 4" key="1">
    <citation type="submission" date="2024-03" db="EMBL/GenBank/DDBJ databases">
        <title>Complete genome sequence of the green alga Chloropicon roscoffensis RCC1871.</title>
        <authorList>
            <person name="Lemieux C."/>
            <person name="Pombert J.-F."/>
            <person name="Otis C."/>
            <person name="Turmel M."/>
        </authorList>
    </citation>
    <scope>NUCLEOTIDE SEQUENCE [LARGE SCALE GENOMIC DNA]</scope>
    <source>
        <strain evidence="3 4">RCC1871</strain>
    </source>
</reference>
<dbReference type="AlphaFoldDB" id="A0AAX4P6Q0"/>
<dbReference type="GO" id="GO:0000785">
    <property type="term" value="C:chromatin"/>
    <property type="evidence" value="ECO:0007669"/>
    <property type="project" value="TreeGrafter"/>
</dbReference>
<keyword evidence="4" id="KW-1185">Reference proteome</keyword>
<dbReference type="GO" id="GO:0061733">
    <property type="term" value="F:protein-lysine-acetyltransferase activity"/>
    <property type="evidence" value="ECO:0007669"/>
    <property type="project" value="TreeGrafter"/>
</dbReference>
<protein>
    <submittedName>
        <fullName evidence="3">Zf-C2H2_3 domain-containing protein</fullName>
    </submittedName>
</protein>
<dbReference type="PANTHER" id="PTHR45884">
    <property type="entry name" value="N-ACETYLTRANSFERASE ECO"/>
    <property type="match status" value="1"/>
</dbReference>
<dbReference type="Pfam" id="PF13878">
    <property type="entry name" value="zf-C2H2_3"/>
    <property type="match status" value="1"/>
</dbReference>
<evidence type="ECO:0000259" key="2">
    <source>
        <dbReference type="Pfam" id="PF13878"/>
    </source>
</evidence>
<name>A0AAX4P6Q0_9CHLO</name>
<evidence type="ECO:0000313" key="4">
    <source>
        <dbReference type="Proteomes" id="UP001472866"/>
    </source>
</evidence>
<gene>
    <name evidence="3" type="ORF">HKI87_04g31530</name>
</gene>